<dbReference type="InterPro" id="IPR012505">
    <property type="entry name" value="YbbR"/>
</dbReference>
<evidence type="ECO:0000313" key="3">
    <source>
        <dbReference type="Proteomes" id="UP000005868"/>
    </source>
</evidence>
<sequence>MLKEIDRLLSSRTFLKVISLLMAIAIWYYVASDRTSETVRTFSFPIEYLNAPAEYAINSNIRSVEVQVAASRELFLGESWSGIACQADLKGLGPGKHIVPVKVILPSGFKLINISPVSIEVNIIKTQSKDVPVRLKLLGELPPEYTLEEVEMEPEKITIKGPEDIINSISEAYVEASFEMLKDRNTLVLPVRVKSATEGSSELLMEPPKVKVNYVLTKGTPKKTVPISVNIEGKLDQDYDIKSITVEPGTGVVEGSMDAIRAIREIVVPVNVEGLKKTTSLNVPLPENYRGARIKFPNTITVNLAIEPKVVRRTYDNVLIVIKGKSIYPSWGVKPEIASVTVEGLPSVVENEHELPVELYVDVTNLVSTELRVPLQYKVLKPQVKVISLEPSTVTVFANME</sequence>
<dbReference type="Gene3D" id="2.170.120.40">
    <property type="entry name" value="YbbR-like domain"/>
    <property type="match status" value="2"/>
</dbReference>
<reference evidence="3" key="1">
    <citation type="submission" date="2011-10" db="EMBL/GenBank/DDBJ databases">
        <title>The complete genome of chromosome of Thermovirga lienii DSM 17291.</title>
        <authorList>
            <consortium name="US DOE Joint Genome Institute (JGI-PGF)"/>
            <person name="Lucas S."/>
            <person name="Copeland A."/>
            <person name="Lapidus A."/>
            <person name="Glavina del Rio T."/>
            <person name="Dalin E."/>
            <person name="Tice H."/>
            <person name="Bruce D."/>
            <person name="Goodwin L."/>
            <person name="Pitluck S."/>
            <person name="Peters L."/>
            <person name="Mikhailova N."/>
            <person name="Saunders E."/>
            <person name="Kyrpides N."/>
            <person name="Mavromatis K."/>
            <person name="Ivanova N."/>
            <person name="Last F.I."/>
            <person name="Brettin T."/>
            <person name="Detter J.C."/>
            <person name="Han C."/>
            <person name="Larimer F."/>
            <person name="Land M."/>
            <person name="Hauser L."/>
            <person name="Markowitz V."/>
            <person name="Cheng J.-F."/>
            <person name="Hugenholtz P."/>
            <person name="Woyke T."/>
            <person name="Wu D."/>
            <person name="Spring S."/>
            <person name="Schroeder M."/>
            <person name="Brambilla E.-M."/>
            <person name="Klenk H.-P."/>
            <person name="Eisen J.A."/>
        </authorList>
    </citation>
    <scope>NUCLEOTIDE SEQUENCE [LARGE SCALE GENOMIC DNA]</scope>
    <source>
        <strain evidence="3">ATCC BAA-1197 / DSM 17291 / Cas60314</strain>
    </source>
</reference>
<dbReference type="OrthoDB" id="1688at2"/>
<evidence type="ECO:0000256" key="1">
    <source>
        <dbReference type="SAM" id="Phobius"/>
    </source>
</evidence>
<dbReference type="CDD" id="cd20206">
    <property type="entry name" value="YbbR"/>
    <property type="match status" value="1"/>
</dbReference>
<dbReference type="Gene3D" id="2.170.120.30">
    <property type="match status" value="2"/>
</dbReference>
<organism evidence="2 3">
    <name type="scientific">Thermovirga lienii (strain ATCC BAA-1197 / DSM 17291 / Cas60314)</name>
    <dbReference type="NCBI Taxonomy" id="580340"/>
    <lineage>
        <taxon>Bacteria</taxon>
        <taxon>Thermotogati</taxon>
        <taxon>Synergistota</taxon>
        <taxon>Synergistia</taxon>
        <taxon>Synergistales</taxon>
        <taxon>Thermovirgaceae</taxon>
        <taxon>Thermovirga</taxon>
    </lineage>
</organism>
<feature type="transmembrane region" description="Helical" evidence="1">
    <location>
        <begin position="12"/>
        <end position="30"/>
    </location>
</feature>
<keyword evidence="1" id="KW-0812">Transmembrane</keyword>
<dbReference type="STRING" id="580340.Tlie_0760"/>
<keyword evidence="1" id="KW-0472">Membrane</keyword>
<reference evidence="2 3" key="2">
    <citation type="journal article" date="2012" name="Stand. Genomic Sci.">
        <title>Genome sequence of the moderately thermophilic, amino-acid-degrading and sulfur-reducing bacterium Thermovirga lienii type strain (Cas60314(T)).</title>
        <authorList>
            <person name="Goker M."/>
            <person name="Saunders E."/>
            <person name="Lapidus A."/>
            <person name="Nolan M."/>
            <person name="Lucas S."/>
            <person name="Hammon N."/>
            <person name="Deshpande S."/>
            <person name="Cheng J.F."/>
            <person name="Han C."/>
            <person name="Tapia R."/>
            <person name="Goodwin L.A."/>
            <person name="Pitluck S."/>
            <person name="Liolios K."/>
            <person name="Mavromatis K."/>
            <person name="Pagani I."/>
            <person name="Ivanova N."/>
            <person name="Mikhailova N."/>
            <person name="Pati A."/>
            <person name="Chen A."/>
            <person name="Palaniappan K."/>
            <person name="Land M."/>
            <person name="Chang Y.J."/>
            <person name="Jeffries C.D."/>
            <person name="Brambilla E.M."/>
            <person name="Rohde M."/>
            <person name="Spring S."/>
            <person name="Detter J.C."/>
            <person name="Woyke T."/>
            <person name="Bristow J."/>
            <person name="Eisen J.A."/>
            <person name="Markowitz V."/>
            <person name="Hugenholtz P."/>
            <person name="Kyrpides N.C."/>
            <person name="Klenk H.P."/>
        </authorList>
    </citation>
    <scope>NUCLEOTIDE SEQUENCE [LARGE SCALE GENOMIC DNA]</scope>
    <source>
        <strain evidence="3">ATCC BAA-1197 / DSM 17291 / Cas60314</strain>
    </source>
</reference>
<dbReference type="PANTHER" id="PTHR37804:SF1">
    <property type="entry name" value="CDAA REGULATORY PROTEIN CDAR"/>
    <property type="match status" value="1"/>
</dbReference>
<proteinExistence type="predicted"/>
<gene>
    <name evidence="2" type="ordered locus">Tlie_0760</name>
</gene>
<dbReference type="Pfam" id="PF07949">
    <property type="entry name" value="YbbR"/>
    <property type="match status" value="2"/>
</dbReference>
<dbReference type="eggNOG" id="COG4856">
    <property type="taxonomic scope" value="Bacteria"/>
</dbReference>
<evidence type="ECO:0000313" key="2">
    <source>
        <dbReference type="EMBL" id="AER66493.1"/>
    </source>
</evidence>
<dbReference type="InterPro" id="IPR053154">
    <property type="entry name" value="c-di-AMP_regulator"/>
</dbReference>
<name>G7V9E3_THELD</name>
<dbReference type="AlphaFoldDB" id="G7V9E3"/>
<keyword evidence="3" id="KW-1185">Reference proteome</keyword>
<dbReference type="Proteomes" id="UP000005868">
    <property type="component" value="Chromosome"/>
</dbReference>
<protein>
    <submittedName>
        <fullName evidence="2">YbbR family protein</fullName>
    </submittedName>
</protein>
<dbReference type="KEGG" id="tli:Tlie_0760"/>
<accession>G7V9E3</accession>
<dbReference type="HOGENOM" id="CLU_039811_1_2_0"/>
<keyword evidence="1" id="KW-1133">Transmembrane helix</keyword>
<dbReference type="PANTHER" id="PTHR37804">
    <property type="entry name" value="CDAA REGULATORY PROTEIN CDAR"/>
    <property type="match status" value="1"/>
</dbReference>
<dbReference type="EMBL" id="CP003096">
    <property type="protein sequence ID" value="AER66493.1"/>
    <property type="molecule type" value="Genomic_DNA"/>
</dbReference>